<comment type="subcellular location">
    <subcellularLocation>
        <location evidence="1 7">Cell outer membrane</location>
        <topology evidence="1 7">Multi-pass membrane protein</topology>
    </subcellularLocation>
</comment>
<feature type="signal peptide" evidence="8">
    <location>
        <begin position="1"/>
        <end position="20"/>
    </location>
</feature>
<evidence type="ECO:0000256" key="7">
    <source>
        <dbReference type="PROSITE-ProRule" id="PRU01360"/>
    </source>
</evidence>
<evidence type="ECO:0000313" key="10">
    <source>
        <dbReference type="EMBL" id="TKC02013.1"/>
    </source>
</evidence>
<dbReference type="Pfam" id="PF07715">
    <property type="entry name" value="Plug"/>
    <property type="match status" value="1"/>
</dbReference>
<evidence type="ECO:0000256" key="3">
    <source>
        <dbReference type="ARBA" id="ARBA00022452"/>
    </source>
</evidence>
<dbReference type="Gene3D" id="2.60.40.1120">
    <property type="entry name" value="Carboxypeptidase-like, regulatory domain"/>
    <property type="match status" value="1"/>
</dbReference>
<evidence type="ECO:0000256" key="1">
    <source>
        <dbReference type="ARBA" id="ARBA00004571"/>
    </source>
</evidence>
<dbReference type="InterPro" id="IPR039426">
    <property type="entry name" value="TonB-dep_rcpt-like"/>
</dbReference>
<dbReference type="InterPro" id="IPR008969">
    <property type="entry name" value="CarboxyPept-like_regulatory"/>
</dbReference>
<dbReference type="InterPro" id="IPR023997">
    <property type="entry name" value="TonB-dep_OMP_SusC/RagA_CS"/>
</dbReference>
<dbReference type="Gene3D" id="2.40.170.20">
    <property type="entry name" value="TonB-dependent receptor, beta-barrel domain"/>
    <property type="match status" value="1"/>
</dbReference>
<dbReference type="InterPro" id="IPR037066">
    <property type="entry name" value="Plug_dom_sf"/>
</dbReference>
<feature type="chain" id="PRO_5020513635" evidence="8">
    <location>
        <begin position="21"/>
        <end position="1007"/>
    </location>
</feature>
<dbReference type="NCBIfam" id="TIGR04057">
    <property type="entry name" value="SusC_RagA_signa"/>
    <property type="match status" value="1"/>
</dbReference>
<organism evidence="10 11">
    <name type="scientific">Pedobacter cryotolerans</name>
    <dbReference type="NCBI Taxonomy" id="2571270"/>
    <lineage>
        <taxon>Bacteria</taxon>
        <taxon>Pseudomonadati</taxon>
        <taxon>Bacteroidota</taxon>
        <taxon>Sphingobacteriia</taxon>
        <taxon>Sphingobacteriales</taxon>
        <taxon>Sphingobacteriaceae</taxon>
        <taxon>Pedobacter</taxon>
    </lineage>
</organism>
<keyword evidence="3 7" id="KW-1134">Transmembrane beta strand</keyword>
<dbReference type="SUPFAM" id="SSF56935">
    <property type="entry name" value="Porins"/>
    <property type="match status" value="1"/>
</dbReference>
<protein>
    <submittedName>
        <fullName evidence="10">TonB-dependent receptor</fullName>
    </submittedName>
</protein>
<dbReference type="Gene3D" id="2.170.130.10">
    <property type="entry name" value="TonB-dependent receptor, plug domain"/>
    <property type="match status" value="1"/>
</dbReference>
<dbReference type="NCBIfam" id="TIGR04056">
    <property type="entry name" value="OMP_RagA_SusC"/>
    <property type="match status" value="1"/>
</dbReference>
<evidence type="ECO:0000256" key="8">
    <source>
        <dbReference type="SAM" id="SignalP"/>
    </source>
</evidence>
<dbReference type="OrthoDB" id="9768177at2"/>
<dbReference type="GO" id="GO:0009279">
    <property type="term" value="C:cell outer membrane"/>
    <property type="evidence" value="ECO:0007669"/>
    <property type="project" value="UniProtKB-SubCell"/>
</dbReference>
<evidence type="ECO:0000313" key="11">
    <source>
        <dbReference type="Proteomes" id="UP000310477"/>
    </source>
</evidence>
<evidence type="ECO:0000256" key="6">
    <source>
        <dbReference type="ARBA" id="ARBA00023237"/>
    </source>
</evidence>
<reference evidence="10 11" key="1">
    <citation type="submission" date="2019-04" db="EMBL/GenBank/DDBJ databases">
        <title>Pedobacter sp. AR-2-6 sp. nov., isolated from Arctic soil.</title>
        <authorList>
            <person name="Dahal R.H."/>
            <person name="Kim D.-U."/>
        </authorList>
    </citation>
    <scope>NUCLEOTIDE SEQUENCE [LARGE SCALE GENOMIC DNA]</scope>
    <source>
        <strain evidence="10 11">AR-2-6</strain>
    </source>
</reference>
<dbReference type="SUPFAM" id="SSF49464">
    <property type="entry name" value="Carboxypeptidase regulatory domain-like"/>
    <property type="match status" value="1"/>
</dbReference>
<dbReference type="AlphaFoldDB" id="A0A4U1CBQ2"/>
<keyword evidence="6 7" id="KW-0998">Cell outer membrane</keyword>
<comment type="similarity">
    <text evidence="7">Belongs to the TonB-dependent receptor family.</text>
</comment>
<name>A0A4U1CBQ2_9SPHI</name>
<gene>
    <name evidence="10" type="ORF">FA045_07145</name>
</gene>
<dbReference type="Pfam" id="PF13715">
    <property type="entry name" value="CarbopepD_reg_2"/>
    <property type="match status" value="1"/>
</dbReference>
<evidence type="ECO:0000256" key="2">
    <source>
        <dbReference type="ARBA" id="ARBA00022448"/>
    </source>
</evidence>
<evidence type="ECO:0000259" key="9">
    <source>
        <dbReference type="Pfam" id="PF07715"/>
    </source>
</evidence>
<dbReference type="Proteomes" id="UP000310477">
    <property type="component" value="Unassembled WGS sequence"/>
</dbReference>
<evidence type="ECO:0000256" key="4">
    <source>
        <dbReference type="ARBA" id="ARBA00022692"/>
    </source>
</evidence>
<accession>A0A4U1CBQ2</accession>
<keyword evidence="2 7" id="KW-0813">Transport</keyword>
<dbReference type="InterPro" id="IPR023996">
    <property type="entry name" value="TonB-dep_OMP_SusC/RagA"/>
</dbReference>
<dbReference type="InterPro" id="IPR036942">
    <property type="entry name" value="Beta-barrel_TonB_sf"/>
</dbReference>
<keyword evidence="10" id="KW-0675">Receptor</keyword>
<evidence type="ECO:0000256" key="5">
    <source>
        <dbReference type="ARBA" id="ARBA00023136"/>
    </source>
</evidence>
<dbReference type="RefSeq" id="WP_136875941.1">
    <property type="nucleotide sequence ID" value="NZ_SWBO01000003.1"/>
</dbReference>
<comment type="caution">
    <text evidence="10">The sequence shown here is derived from an EMBL/GenBank/DDBJ whole genome shotgun (WGS) entry which is preliminary data.</text>
</comment>
<keyword evidence="4 7" id="KW-0812">Transmembrane</keyword>
<proteinExistence type="inferred from homology"/>
<dbReference type="PROSITE" id="PS52016">
    <property type="entry name" value="TONB_DEPENDENT_REC_3"/>
    <property type="match status" value="1"/>
</dbReference>
<keyword evidence="8" id="KW-0732">Signal</keyword>
<keyword evidence="11" id="KW-1185">Reference proteome</keyword>
<dbReference type="InterPro" id="IPR012910">
    <property type="entry name" value="Plug_dom"/>
</dbReference>
<sequence>MKKLLRSLFVLMFIASSALAQNRTITGTVTSSEDGLPLPGVSVKVRGANIGASTGVNGKYTLAVPTSATALEFSSLGFITRTINIGTSSTIDVALTGDPKSLTEVVVTGYGVQTKREVGGAIAKVTGDQFENQPMASFEKALQGRAAGVQVTASNGIPGGAINIQVRGVGSFTGGSQPLYVVDGVQMSAVTLGGLGTQTNSLAGINSNDIASIEVLKDAASTSIYGAQGANGVVLITTKKGKAGITKFGANFYTGFVEQMRDYNVLNSQEYYQMRNEAVQNANPRFVPTRVRQAVLTEMGQPAAATDADIAAIPTYDWQDEIFKTGRVNNYELNATGGNEKTQFYASGGYQTSDATISKVDFRRANFRINVDHKATEKLSFNTNINLTNIRQNAVPLGTDGSSLGNAAFAAPLYAPYLRIYNADGSYNAPLQGILNQNVLQVADYNSGLAKTNQLVGSVSATYKILPTLSFKSFASAEYTNIMGDNYRDPRTPDGATFNGLGQVFTNARTAVQTTQTLNYGTTFGKHKIDGFAGFEYRVEQADQTSASGTGYPSFLFRNLSAAATPFGVGETYTGYRMLSYLGGAQYNYDDKYIVKVNFRYTGSSRFGANNKFGAFPGVTFAWNIDREDFMKDATWLSALKFRAGYGVTGNDGIGNFQALSLYGRNGVYNGLTGIAPANLANPDLRWEKSTGLDLGIEYGLFGNRFTGSVGVYSVDNSDLLLDQTLSSLSGFGSITTNIGAVTKRGVEVELTSNNFRSSTGGFNWSTSFVFAYATNEIKSLYDGLQQLPADVNVRVGSPLGSIFTFQYAGVNPATGRPMTYDANNNLSYNTLPADRRFVGLNFAPYTGGLNNSFSYKGIDFEFLLQYQYGQLVSDGQEVFMREVGTRAAFNTYREVYERRWTTPGQITDIPRPFNGGLESGGNVGRFQGTAGFQPTDYIRLRTVQLGYTFPKSLLNKARLSNLRVYAQGTNLLTWTNFDGYDPEFTGTATGIIPQNKNITFGLQVGF</sequence>
<keyword evidence="5 7" id="KW-0472">Membrane</keyword>
<feature type="domain" description="TonB-dependent receptor plug" evidence="9">
    <location>
        <begin position="115"/>
        <end position="233"/>
    </location>
</feature>
<dbReference type="EMBL" id="SWBO01000003">
    <property type="protein sequence ID" value="TKC02013.1"/>
    <property type="molecule type" value="Genomic_DNA"/>
</dbReference>